<dbReference type="InterPro" id="IPR049065">
    <property type="entry name" value="Nakanori"/>
</dbReference>
<dbReference type="PANTHER" id="PTHR36482:SF5">
    <property type="entry name" value="23 KDA JASMONATE-INDUCED PROTEIN-LIKE"/>
    <property type="match status" value="1"/>
</dbReference>
<dbReference type="RefSeq" id="XP_048328471.2">
    <property type="nucleotide sequence ID" value="XM_048472514.2"/>
</dbReference>
<dbReference type="Pfam" id="PF21230">
    <property type="entry name" value="Nakanori"/>
    <property type="match status" value="1"/>
</dbReference>
<name>A0ABM3IHD7_ZIZJJ</name>
<dbReference type="GeneID" id="125422061"/>
<keyword evidence="1" id="KW-1185">Reference proteome</keyword>
<dbReference type="Proteomes" id="UP001652623">
    <property type="component" value="Chromosome 4"/>
</dbReference>
<accession>A0ABM3IHD7</accession>
<organism evidence="1 2">
    <name type="scientific">Ziziphus jujuba</name>
    <name type="common">Chinese jujube</name>
    <name type="synonym">Ziziphus sativa</name>
    <dbReference type="NCBI Taxonomy" id="326968"/>
    <lineage>
        <taxon>Eukaryota</taxon>
        <taxon>Viridiplantae</taxon>
        <taxon>Streptophyta</taxon>
        <taxon>Embryophyta</taxon>
        <taxon>Tracheophyta</taxon>
        <taxon>Spermatophyta</taxon>
        <taxon>Magnoliopsida</taxon>
        <taxon>eudicotyledons</taxon>
        <taxon>Gunneridae</taxon>
        <taxon>Pentapetalae</taxon>
        <taxon>rosids</taxon>
        <taxon>fabids</taxon>
        <taxon>Rosales</taxon>
        <taxon>Rhamnaceae</taxon>
        <taxon>Paliureae</taxon>
        <taxon>Ziziphus</taxon>
    </lineage>
</organism>
<gene>
    <name evidence="2" type="primary">LOC125422061</name>
</gene>
<dbReference type="PANTHER" id="PTHR36482">
    <property type="entry name" value="OSJNBA0024J22.15 PROTEIN"/>
    <property type="match status" value="1"/>
</dbReference>
<dbReference type="InterPro" id="IPR053085">
    <property type="entry name" value="Jasmonate-induced_protein"/>
</dbReference>
<protein>
    <submittedName>
        <fullName evidence="2">23 kDa jasmonate-induced protein</fullName>
    </submittedName>
</protein>
<reference evidence="2" key="1">
    <citation type="submission" date="2025-08" db="UniProtKB">
        <authorList>
            <consortium name="RefSeq"/>
        </authorList>
    </citation>
    <scope>IDENTIFICATION</scope>
    <source>
        <tissue evidence="2">Seedling</tissue>
    </source>
</reference>
<proteinExistence type="predicted"/>
<sequence length="219" mass="24154">MAPSKVFGNPITNETLKAMPEYANKDTITGEDRAQVALNLRDNVVKFAEELLEQRFGPGDVKTIGIIYNATGHTLKYTFNHDWCGHVDKSYPKEIENGQFATFLHVGDHPKGSALCTSPKESIGAVAYFANNGLRGGFCNWIFAWHNVENKEYKIFTELQAPQVVEQNWEAIREKLESSACKEQSAYAYGFKATVTIGNANPPPVIATITFGGLPPPNA</sequence>
<evidence type="ECO:0000313" key="2">
    <source>
        <dbReference type="RefSeq" id="XP_048328471.2"/>
    </source>
</evidence>
<evidence type="ECO:0000313" key="1">
    <source>
        <dbReference type="Proteomes" id="UP001652623"/>
    </source>
</evidence>